<dbReference type="EMBL" id="JAMPLM010000004">
    <property type="protein sequence ID" value="MEP1058320.1"/>
    <property type="molecule type" value="Genomic_DNA"/>
</dbReference>
<gene>
    <name evidence="1" type="ORF">NDI38_07695</name>
</gene>
<keyword evidence="2" id="KW-1185">Reference proteome</keyword>
<name>A0ABV0KIV8_9CYAN</name>
<comment type="caution">
    <text evidence="1">The sequence shown here is derived from an EMBL/GenBank/DDBJ whole genome shotgun (WGS) entry which is preliminary data.</text>
</comment>
<dbReference type="RefSeq" id="WP_206756125.1">
    <property type="nucleotide sequence ID" value="NZ_JAMPLM010000004.1"/>
</dbReference>
<sequence length="88" mass="9583">MRSRRGAEEPSCLIADRLERLGRESGVASRDARESLRVRAWNAGVIGAKSRGQRMVNECGARTFNLQQAIELCQGVPPVGSKNGNSSR</sequence>
<organism evidence="1 2">
    <name type="scientific">Stenomitos frigidus AS-A4</name>
    <dbReference type="NCBI Taxonomy" id="2933935"/>
    <lineage>
        <taxon>Bacteria</taxon>
        <taxon>Bacillati</taxon>
        <taxon>Cyanobacteriota</taxon>
        <taxon>Cyanophyceae</taxon>
        <taxon>Leptolyngbyales</taxon>
        <taxon>Leptolyngbyaceae</taxon>
        <taxon>Stenomitos</taxon>
    </lineage>
</organism>
<protein>
    <submittedName>
        <fullName evidence="1">Uncharacterized protein</fullName>
    </submittedName>
</protein>
<reference evidence="1 2" key="1">
    <citation type="submission" date="2022-04" db="EMBL/GenBank/DDBJ databases">
        <title>Positive selection, recombination, and allopatry shape intraspecific diversity of widespread and dominant cyanobacteria.</title>
        <authorList>
            <person name="Wei J."/>
            <person name="Shu W."/>
            <person name="Hu C."/>
        </authorList>
    </citation>
    <scope>NUCLEOTIDE SEQUENCE [LARGE SCALE GENOMIC DNA]</scope>
    <source>
        <strain evidence="1 2">AS-A4</strain>
    </source>
</reference>
<proteinExistence type="predicted"/>
<dbReference type="Proteomes" id="UP001476950">
    <property type="component" value="Unassembled WGS sequence"/>
</dbReference>
<accession>A0ABV0KIV8</accession>
<evidence type="ECO:0000313" key="2">
    <source>
        <dbReference type="Proteomes" id="UP001476950"/>
    </source>
</evidence>
<evidence type="ECO:0000313" key="1">
    <source>
        <dbReference type="EMBL" id="MEP1058320.1"/>
    </source>
</evidence>